<sequence length="253" mass="27637">MGSNESTPIASGTNPTNHSSLETADTTPSPFICAAHNGYIPFEQSWEISDTCNLYCRQCAVGGRIMDPSPRVRGVFKTPGSFFGQNPALQLTCGKCRRQAGQPWALGWMFCLDDEVSFCKDCLTQDSSLLKSHRVDPRHTSSGKPPSWVLFTHPKADNDMAQLRATILNPQSTSHYAGSSQVVNNSQHVSGQSWVRRPANPPWSVLPNGSGVRNTTCDVYEQHKGGPTIGPTNSHWYACARCKPGWDRLSGAI</sequence>
<gene>
    <name evidence="2" type="ORF">B0H66DRAFT_540308</name>
</gene>
<dbReference type="Proteomes" id="UP001283341">
    <property type="component" value="Unassembled WGS sequence"/>
</dbReference>
<protein>
    <submittedName>
        <fullName evidence="2">Uncharacterized protein</fullName>
    </submittedName>
</protein>
<evidence type="ECO:0000313" key="2">
    <source>
        <dbReference type="EMBL" id="KAK3329128.1"/>
    </source>
</evidence>
<evidence type="ECO:0000313" key="3">
    <source>
        <dbReference type="Proteomes" id="UP001283341"/>
    </source>
</evidence>
<accession>A0AAE0IPT2</accession>
<dbReference type="AlphaFoldDB" id="A0AAE0IPT2"/>
<reference evidence="2" key="1">
    <citation type="journal article" date="2023" name="Mol. Phylogenet. Evol.">
        <title>Genome-scale phylogeny and comparative genomics of the fungal order Sordariales.</title>
        <authorList>
            <person name="Hensen N."/>
            <person name="Bonometti L."/>
            <person name="Westerberg I."/>
            <person name="Brannstrom I.O."/>
            <person name="Guillou S."/>
            <person name="Cros-Aarteil S."/>
            <person name="Calhoun S."/>
            <person name="Haridas S."/>
            <person name="Kuo A."/>
            <person name="Mondo S."/>
            <person name="Pangilinan J."/>
            <person name="Riley R."/>
            <person name="LaButti K."/>
            <person name="Andreopoulos B."/>
            <person name="Lipzen A."/>
            <person name="Chen C."/>
            <person name="Yan M."/>
            <person name="Daum C."/>
            <person name="Ng V."/>
            <person name="Clum A."/>
            <person name="Steindorff A."/>
            <person name="Ohm R.A."/>
            <person name="Martin F."/>
            <person name="Silar P."/>
            <person name="Natvig D.O."/>
            <person name="Lalanne C."/>
            <person name="Gautier V."/>
            <person name="Ament-Velasquez S.L."/>
            <person name="Kruys A."/>
            <person name="Hutchinson M.I."/>
            <person name="Powell A.J."/>
            <person name="Barry K."/>
            <person name="Miller A.N."/>
            <person name="Grigoriev I.V."/>
            <person name="Debuchy R."/>
            <person name="Gladieux P."/>
            <person name="Hiltunen Thoren M."/>
            <person name="Johannesson H."/>
        </authorList>
    </citation>
    <scope>NUCLEOTIDE SEQUENCE</scope>
    <source>
        <strain evidence="2">CBS 118394</strain>
    </source>
</reference>
<name>A0AAE0IPT2_9PEZI</name>
<reference evidence="2" key="2">
    <citation type="submission" date="2023-06" db="EMBL/GenBank/DDBJ databases">
        <authorList>
            <consortium name="Lawrence Berkeley National Laboratory"/>
            <person name="Haridas S."/>
            <person name="Hensen N."/>
            <person name="Bonometti L."/>
            <person name="Westerberg I."/>
            <person name="Brannstrom I.O."/>
            <person name="Guillou S."/>
            <person name="Cros-Aarteil S."/>
            <person name="Calhoun S."/>
            <person name="Kuo A."/>
            <person name="Mondo S."/>
            <person name="Pangilinan J."/>
            <person name="Riley R."/>
            <person name="Labutti K."/>
            <person name="Andreopoulos B."/>
            <person name="Lipzen A."/>
            <person name="Chen C."/>
            <person name="Yanf M."/>
            <person name="Daum C."/>
            <person name="Ng V."/>
            <person name="Clum A."/>
            <person name="Steindorff A."/>
            <person name="Ohm R."/>
            <person name="Martin F."/>
            <person name="Silar P."/>
            <person name="Natvig D."/>
            <person name="Lalanne C."/>
            <person name="Gautier V."/>
            <person name="Ament-Velasquez S.L."/>
            <person name="Kruys A."/>
            <person name="Hutchinson M.I."/>
            <person name="Powell A.J."/>
            <person name="Barry K."/>
            <person name="Miller A.N."/>
            <person name="Grigoriev I.V."/>
            <person name="Debuchy R."/>
            <person name="Gladieux P."/>
            <person name="Thoren M.H."/>
            <person name="Johannesson H."/>
        </authorList>
    </citation>
    <scope>NUCLEOTIDE SEQUENCE</scope>
    <source>
        <strain evidence="2">CBS 118394</strain>
    </source>
</reference>
<keyword evidence="3" id="KW-1185">Reference proteome</keyword>
<feature type="region of interest" description="Disordered" evidence="1">
    <location>
        <begin position="1"/>
        <end position="23"/>
    </location>
</feature>
<dbReference type="EMBL" id="JAUEDM010000001">
    <property type="protein sequence ID" value="KAK3329128.1"/>
    <property type="molecule type" value="Genomic_DNA"/>
</dbReference>
<comment type="caution">
    <text evidence="2">The sequence shown here is derived from an EMBL/GenBank/DDBJ whole genome shotgun (WGS) entry which is preliminary data.</text>
</comment>
<organism evidence="2 3">
    <name type="scientific">Apodospora peruviana</name>
    <dbReference type="NCBI Taxonomy" id="516989"/>
    <lineage>
        <taxon>Eukaryota</taxon>
        <taxon>Fungi</taxon>
        <taxon>Dikarya</taxon>
        <taxon>Ascomycota</taxon>
        <taxon>Pezizomycotina</taxon>
        <taxon>Sordariomycetes</taxon>
        <taxon>Sordariomycetidae</taxon>
        <taxon>Sordariales</taxon>
        <taxon>Lasiosphaeriaceae</taxon>
        <taxon>Apodospora</taxon>
    </lineage>
</organism>
<evidence type="ECO:0000256" key="1">
    <source>
        <dbReference type="SAM" id="MobiDB-lite"/>
    </source>
</evidence>
<proteinExistence type="predicted"/>